<evidence type="ECO:0000313" key="1">
    <source>
        <dbReference type="EMBL" id="KAJ8370178.1"/>
    </source>
</evidence>
<organism evidence="1 2">
    <name type="scientific">Synaphobranchus kaupii</name>
    <name type="common">Kaup's arrowtooth eel</name>
    <dbReference type="NCBI Taxonomy" id="118154"/>
    <lineage>
        <taxon>Eukaryota</taxon>
        <taxon>Metazoa</taxon>
        <taxon>Chordata</taxon>
        <taxon>Craniata</taxon>
        <taxon>Vertebrata</taxon>
        <taxon>Euteleostomi</taxon>
        <taxon>Actinopterygii</taxon>
        <taxon>Neopterygii</taxon>
        <taxon>Teleostei</taxon>
        <taxon>Anguilliformes</taxon>
        <taxon>Synaphobranchidae</taxon>
        <taxon>Synaphobranchus</taxon>
    </lineage>
</organism>
<sequence>MVWENKALQNFLPTDPGPPVLAGPCMSTAVPRILQNPALFGQFGEPELAVGFSPCEQSIACGLRLRNPCEIIDDIQ</sequence>
<protein>
    <submittedName>
        <fullName evidence="1">Uncharacterized protein</fullName>
    </submittedName>
</protein>
<reference evidence="1" key="1">
    <citation type="journal article" date="2023" name="Science">
        <title>Genome structures resolve the early diversification of teleost fishes.</title>
        <authorList>
            <person name="Parey E."/>
            <person name="Louis A."/>
            <person name="Montfort J."/>
            <person name="Bouchez O."/>
            <person name="Roques C."/>
            <person name="Iampietro C."/>
            <person name="Lluch J."/>
            <person name="Castinel A."/>
            <person name="Donnadieu C."/>
            <person name="Desvignes T."/>
            <person name="Floi Bucao C."/>
            <person name="Jouanno E."/>
            <person name="Wen M."/>
            <person name="Mejri S."/>
            <person name="Dirks R."/>
            <person name="Jansen H."/>
            <person name="Henkel C."/>
            <person name="Chen W.J."/>
            <person name="Zahm M."/>
            <person name="Cabau C."/>
            <person name="Klopp C."/>
            <person name="Thompson A.W."/>
            <person name="Robinson-Rechavi M."/>
            <person name="Braasch I."/>
            <person name="Lecointre G."/>
            <person name="Bobe J."/>
            <person name="Postlethwait J.H."/>
            <person name="Berthelot C."/>
            <person name="Roest Crollius H."/>
            <person name="Guiguen Y."/>
        </authorList>
    </citation>
    <scope>NUCLEOTIDE SEQUENCE</scope>
    <source>
        <strain evidence="1">WJC10195</strain>
    </source>
</reference>
<keyword evidence="2" id="KW-1185">Reference proteome</keyword>
<dbReference type="EMBL" id="JAINUF010000003">
    <property type="protein sequence ID" value="KAJ8370178.1"/>
    <property type="molecule type" value="Genomic_DNA"/>
</dbReference>
<accession>A0A9Q1FYL6</accession>
<comment type="caution">
    <text evidence="1">The sequence shown here is derived from an EMBL/GenBank/DDBJ whole genome shotgun (WGS) entry which is preliminary data.</text>
</comment>
<dbReference type="AlphaFoldDB" id="A0A9Q1FYL6"/>
<dbReference type="Proteomes" id="UP001152622">
    <property type="component" value="Chromosome 3"/>
</dbReference>
<evidence type="ECO:0000313" key="2">
    <source>
        <dbReference type="Proteomes" id="UP001152622"/>
    </source>
</evidence>
<gene>
    <name evidence="1" type="ORF">SKAU_G00102060</name>
</gene>
<name>A0A9Q1FYL6_SYNKA</name>
<proteinExistence type="predicted"/>